<dbReference type="Pfam" id="PF12804">
    <property type="entry name" value="NTP_transf_3"/>
    <property type="match status" value="1"/>
</dbReference>
<keyword evidence="3" id="KW-1185">Reference proteome</keyword>
<protein>
    <submittedName>
        <fullName evidence="2">Nucleotidyltransferase family protein</fullName>
    </submittedName>
</protein>
<accession>A0A6L9LAX3</accession>
<dbReference type="InterPro" id="IPR025877">
    <property type="entry name" value="MobA-like_NTP_Trfase"/>
</dbReference>
<proteinExistence type="predicted"/>
<gene>
    <name evidence="2" type="ORF">GK108_13860</name>
</gene>
<evidence type="ECO:0000313" key="2">
    <source>
        <dbReference type="EMBL" id="NDU95963.1"/>
    </source>
</evidence>
<feature type="domain" description="MobA-like NTP transferase" evidence="1">
    <location>
        <begin position="53"/>
        <end position="215"/>
    </location>
</feature>
<reference evidence="2 3" key="1">
    <citation type="submission" date="2020-02" db="EMBL/GenBank/DDBJ databases">
        <title>Draft genome sequence of two Spirosoma agri KCTC 52727 and Spirosoma terrae KCTC 52035.</title>
        <authorList>
            <person name="Rojas J."/>
            <person name="Ambika Manirajan B."/>
            <person name="Suarez C."/>
            <person name="Ratering S."/>
            <person name="Schnell S."/>
        </authorList>
    </citation>
    <scope>NUCLEOTIDE SEQUENCE [LARGE SCALE GENOMIC DNA]</scope>
    <source>
        <strain evidence="2 3">KCTC 52035</strain>
    </source>
</reference>
<dbReference type="PANTHER" id="PTHR43777:SF1">
    <property type="entry name" value="MOLYBDENUM COFACTOR CYTIDYLYLTRANSFERASE"/>
    <property type="match status" value="1"/>
</dbReference>
<dbReference type="SUPFAM" id="SSF53448">
    <property type="entry name" value="Nucleotide-diphospho-sugar transferases"/>
    <property type="match status" value="1"/>
</dbReference>
<name>A0A6L9LAX3_9BACT</name>
<comment type="caution">
    <text evidence="2">The sequence shown here is derived from an EMBL/GenBank/DDBJ whole genome shotgun (WGS) entry which is preliminary data.</text>
</comment>
<evidence type="ECO:0000259" key="1">
    <source>
        <dbReference type="Pfam" id="PF12804"/>
    </source>
</evidence>
<dbReference type="PANTHER" id="PTHR43777">
    <property type="entry name" value="MOLYBDENUM COFACTOR CYTIDYLYLTRANSFERASE"/>
    <property type="match status" value="1"/>
</dbReference>
<dbReference type="EMBL" id="JAAFZH010000005">
    <property type="protein sequence ID" value="NDU95963.1"/>
    <property type="molecule type" value="Genomic_DNA"/>
</dbReference>
<dbReference type="Gene3D" id="3.90.550.10">
    <property type="entry name" value="Spore Coat Polysaccharide Biosynthesis Protein SpsA, Chain A"/>
    <property type="match status" value="1"/>
</dbReference>
<dbReference type="GO" id="GO:0016779">
    <property type="term" value="F:nucleotidyltransferase activity"/>
    <property type="evidence" value="ECO:0007669"/>
    <property type="project" value="UniProtKB-ARBA"/>
</dbReference>
<organism evidence="2 3">
    <name type="scientific">Spirosoma terrae</name>
    <dbReference type="NCBI Taxonomy" id="1968276"/>
    <lineage>
        <taxon>Bacteria</taxon>
        <taxon>Pseudomonadati</taxon>
        <taxon>Bacteroidota</taxon>
        <taxon>Cytophagia</taxon>
        <taxon>Cytophagales</taxon>
        <taxon>Cytophagaceae</taxon>
        <taxon>Spirosoma</taxon>
    </lineage>
</organism>
<sequence length="249" mass="27490">MAYRWLKLATPTKYFSIERVNVEQVLPIFLVYPLSVFSLSLLKTVFILKIGTIILAAGASTRMGGEPKQLLHYKGQSLMRRISETALATQAGPVVVVLGANRERIVPELAGLPLTLVDNAAWQTGMASSLKTGLAALYITHKDIDAVMVLLTDQPLVSVGLLLHMLDTYVNNDKGIIACRYDDQLGVPVLFDRNYIEQMLQLEGDKGAKWIIVKHRQDCIEVPFEAGAIDLDSKRDVELFAQAQLGTIP</sequence>
<dbReference type="Proteomes" id="UP000474175">
    <property type="component" value="Unassembled WGS sequence"/>
</dbReference>
<evidence type="ECO:0000313" key="3">
    <source>
        <dbReference type="Proteomes" id="UP000474175"/>
    </source>
</evidence>
<dbReference type="InterPro" id="IPR029044">
    <property type="entry name" value="Nucleotide-diphossugar_trans"/>
</dbReference>
<dbReference type="CDD" id="cd04182">
    <property type="entry name" value="GT_2_like_f"/>
    <property type="match status" value="1"/>
</dbReference>
<keyword evidence="2" id="KW-0808">Transferase</keyword>
<dbReference type="AlphaFoldDB" id="A0A6L9LAX3"/>